<dbReference type="Pfam" id="PF03422">
    <property type="entry name" value="CBM_6"/>
    <property type="match status" value="1"/>
</dbReference>
<feature type="signal peptide" evidence="1">
    <location>
        <begin position="1"/>
        <end position="23"/>
    </location>
</feature>
<comment type="caution">
    <text evidence="3">The sequence shown here is derived from an EMBL/GenBank/DDBJ whole genome shotgun (WGS) entry which is preliminary data.</text>
</comment>
<dbReference type="InterPro" id="IPR005084">
    <property type="entry name" value="CBM6"/>
</dbReference>
<evidence type="ECO:0000256" key="1">
    <source>
        <dbReference type="SAM" id="SignalP"/>
    </source>
</evidence>
<feature type="chain" id="PRO_5017084252" description="CBM6 domain-containing protein" evidence="1">
    <location>
        <begin position="24"/>
        <end position="286"/>
    </location>
</feature>
<dbReference type="OrthoDB" id="9800955at2"/>
<keyword evidence="4" id="KW-1185">Reference proteome</keyword>
<dbReference type="GO" id="GO:0030246">
    <property type="term" value="F:carbohydrate binding"/>
    <property type="evidence" value="ECO:0007669"/>
    <property type="project" value="InterPro"/>
</dbReference>
<dbReference type="CDD" id="cd04080">
    <property type="entry name" value="CBM6_cellulase-like"/>
    <property type="match status" value="1"/>
</dbReference>
<dbReference type="RefSeq" id="WP_114461387.1">
    <property type="nucleotide sequence ID" value="NZ_QPIW01000008.1"/>
</dbReference>
<reference evidence="3 4" key="1">
    <citation type="submission" date="2018-07" db="EMBL/GenBank/DDBJ databases">
        <title>Genome analysis of Runella aurantiaca.</title>
        <authorList>
            <person name="Yang X."/>
        </authorList>
    </citation>
    <scope>NUCLEOTIDE SEQUENCE [LARGE SCALE GENOMIC DNA]</scope>
    <source>
        <strain evidence="3 4">YX9</strain>
    </source>
</reference>
<dbReference type="SUPFAM" id="SSF49785">
    <property type="entry name" value="Galactose-binding domain-like"/>
    <property type="match status" value="1"/>
</dbReference>
<accession>A0A369IE56</accession>
<evidence type="ECO:0000313" key="4">
    <source>
        <dbReference type="Proteomes" id="UP000253141"/>
    </source>
</evidence>
<dbReference type="InterPro" id="IPR008979">
    <property type="entry name" value="Galactose-bd-like_sf"/>
</dbReference>
<sequence length="286" mass="32280">MKTIRVKSIFTLLPVLTVLNASGQPPTAAKKSPAKHFNPSVVSETYPFNAQTGGFTPIFNRPNLGKWARNGIDQNPIKSSIPDIYKGHPFVDSTHRAGPQVIPGKLECAFYDMGGEGVAYHDFETENRGSDGLNLATSHQRPHATPYEWAFRKKEAVDVSYTKDFADFNHLNNYYTPKVNQLYVGWTEDNEWLNYTVNVKVAGKYKIDALYANHDSNISFDINQKPATACKLPLNTGNFHHWNKGEIGTIFFSEPGLHLLTFHYNKGNNFAYFEFTLVDKKTQDPK</sequence>
<dbReference type="EMBL" id="QPIW01000008">
    <property type="protein sequence ID" value="RDB05783.1"/>
    <property type="molecule type" value="Genomic_DNA"/>
</dbReference>
<proteinExistence type="predicted"/>
<dbReference type="Gene3D" id="2.60.120.260">
    <property type="entry name" value="Galactose-binding domain-like"/>
    <property type="match status" value="1"/>
</dbReference>
<organism evidence="3 4">
    <name type="scientific">Runella aurantiaca</name>
    <dbReference type="NCBI Taxonomy" id="2282308"/>
    <lineage>
        <taxon>Bacteria</taxon>
        <taxon>Pseudomonadati</taxon>
        <taxon>Bacteroidota</taxon>
        <taxon>Cytophagia</taxon>
        <taxon>Cytophagales</taxon>
        <taxon>Spirosomataceae</taxon>
        <taxon>Runella</taxon>
    </lineage>
</organism>
<keyword evidence="1" id="KW-0732">Signal</keyword>
<feature type="domain" description="CBM6" evidence="2">
    <location>
        <begin position="180"/>
        <end position="276"/>
    </location>
</feature>
<gene>
    <name evidence="3" type="ORF">DVG78_12415</name>
</gene>
<protein>
    <recommendedName>
        <fullName evidence="2">CBM6 domain-containing protein</fullName>
    </recommendedName>
</protein>
<evidence type="ECO:0000259" key="2">
    <source>
        <dbReference type="Pfam" id="PF03422"/>
    </source>
</evidence>
<evidence type="ECO:0000313" key="3">
    <source>
        <dbReference type="EMBL" id="RDB05783.1"/>
    </source>
</evidence>
<name>A0A369IE56_9BACT</name>
<dbReference type="Proteomes" id="UP000253141">
    <property type="component" value="Unassembled WGS sequence"/>
</dbReference>
<dbReference type="AlphaFoldDB" id="A0A369IE56"/>